<dbReference type="Proteomes" id="UP001490330">
    <property type="component" value="Unassembled WGS sequence"/>
</dbReference>
<feature type="chain" id="PRO_5046828787" evidence="3">
    <location>
        <begin position="33"/>
        <end position="379"/>
    </location>
</feature>
<name>A0ABV1VBU9_9ACTN</name>
<dbReference type="PANTHER" id="PTHR48081:SF8">
    <property type="entry name" value="ALPHA_BETA HYDROLASE FOLD-3 DOMAIN-CONTAINING PROTEIN-RELATED"/>
    <property type="match status" value="1"/>
</dbReference>
<dbReference type="EMBL" id="JBEPCV010000005">
    <property type="protein sequence ID" value="MER6903949.1"/>
    <property type="molecule type" value="Genomic_DNA"/>
</dbReference>
<dbReference type="GO" id="GO:0016787">
    <property type="term" value="F:hydrolase activity"/>
    <property type="evidence" value="ECO:0007669"/>
    <property type="project" value="UniProtKB-KW"/>
</dbReference>
<gene>
    <name evidence="5" type="ORF">ABT322_09235</name>
</gene>
<proteinExistence type="inferred from homology"/>
<organism evidence="5 6">
    <name type="scientific">Streptomyces flaveolus</name>
    <dbReference type="NCBI Taxonomy" id="67297"/>
    <lineage>
        <taxon>Bacteria</taxon>
        <taxon>Bacillati</taxon>
        <taxon>Actinomycetota</taxon>
        <taxon>Actinomycetes</taxon>
        <taxon>Kitasatosporales</taxon>
        <taxon>Streptomycetaceae</taxon>
        <taxon>Streptomyces</taxon>
    </lineage>
</organism>
<evidence type="ECO:0000313" key="6">
    <source>
        <dbReference type="Proteomes" id="UP001490330"/>
    </source>
</evidence>
<comment type="caution">
    <text evidence="5">The sequence shown here is derived from an EMBL/GenBank/DDBJ whole genome shotgun (WGS) entry which is preliminary data.</text>
</comment>
<reference evidence="5 6" key="1">
    <citation type="submission" date="2024-06" db="EMBL/GenBank/DDBJ databases">
        <title>The Natural Products Discovery Center: Release of the First 8490 Sequenced Strains for Exploring Actinobacteria Biosynthetic Diversity.</title>
        <authorList>
            <person name="Kalkreuter E."/>
            <person name="Kautsar S.A."/>
            <person name="Yang D."/>
            <person name="Bader C.D."/>
            <person name="Teijaro C.N."/>
            <person name="Fluegel L."/>
            <person name="Davis C.M."/>
            <person name="Simpson J.R."/>
            <person name="Lauterbach L."/>
            <person name="Steele A.D."/>
            <person name="Gui C."/>
            <person name="Meng S."/>
            <person name="Li G."/>
            <person name="Viehrig K."/>
            <person name="Ye F."/>
            <person name="Su P."/>
            <person name="Kiefer A.F."/>
            <person name="Nichols A."/>
            <person name="Cepeda A.J."/>
            <person name="Yan W."/>
            <person name="Fan B."/>
            <person name="Jiang Y."/>
            <person name="Adhikari A."/>
            <person name="Zheng C.-J."/>
            <person name="Schuster L."/>
            <person name="Cowan T.M."/>
            <person name="Smanski M.J."/>
            <person name="Chevrette M.G."/>
            <person name="De Carvalho L.P.S."/>
            <person name="Shen B."/>
        </authorList>
    </citation>
    <scope>NUCLEOTIDE SEQUENCE [LARGE SCALE GENOMIC DNA]</scope>
    <source>
        <strain evidence="5 6">NPDC000632</strain>
    </source>
</reference>
<protein>
    <submittedName>
        <fullName evidence="5">Alpha/beta hydrolase</fullName>
    </submittedName>
</protein>
<dbReference type="Gene3D" id="3.40.50.1820">
    <property type="entry name" value="alpha/beta hydrolase"/>
    <property type="match status" value="1"/>
</dbReference>
<dbReference type="RefSeq" id="WP_350724178.1">
    <property type="nucleotide sequence ID" value="NZ_JBEPCO010000052.1"/>
</dbReference>
<feature type="domain" description="Alpha/beta hydrolase fold-3" evidence="4">
    <location>
        <begin position="144"/>
        <end position="351"/>
    </location>
</feature>
<comment type="similarity">
    <text evidence="1">Belongs to the 'GDXG' lipolytic enzyme family.</text>
</comment>
<keyword evidence="2 5" id="KW-0378">Hydrolase</keyword>
<feature type="signal peptide" evidence="3">
    <location>
        <begin position="1"/>
        <end position="32"/>
    </location>
</feature>
<dbReference type="InterPro" id="IPR029058">
    <property type="entry name" value="AB_hydrolase_fold"/>
</dbReference>
<dbReference type="PROSITE" id="PS51318">
    <property type="entry name" value="TAT"/>
    <property type="match status" value="1"/>
</dbReference>
<dbReference type="Pfam" id="PF07859">
    <property type="entry name" value="Abhydrolase_3"/>
    <property type="match status" value="1"/>
</dbReference>
<evidence type="ECO:0000313" key="5">
    <source>
        <dbReference type="EMBL" id="MER6903949.1"/>
    </source>
</evidence>
<dbReference type="SUPFAM" id="SSF53474">
    <property type="entry name" value="alpha/beta-Hydrolases"/>
    <property type="match status" value="1"/>
</dbReference>
<dbReference type="InterPro" id="IPR006311">
    <property type="entry name" value="TAT_signal"/>
</dbReference>
<dbReference type="InterPro" id="IPR013094">
    <property type="entry name" value="AB_hydrolase_3"/>
</dbReference>
<dbReference type="InterPro" id="IPR002168">
    <property type="entry name" value="Lipase_GDXG_HIS_AS"/>
</dbReference>
<evidence type="ECO:0000256" key="3">
    <source>
        <dbReference type="SAM" id="SignalP"/>
    </source>
</evidence>
<evidence type="ECO:0000256" key="1">
    <source>
        <dbReference type="ARBA" id="ARBA00010515"/>
    </source>
</evidence>
<sequence length="379" mass="40332">MRATERHTRRRTLSAVAATVAAGAVLTGYCSAPGAASALPASLVTGGGASDGDTSNGNVPCGMPSVSLDRTTQSFLNQLAHQAGKPLFEQTPQQARKVLDKLQAGPVPELPADITERTINGGPTGQVSLRIVRPAGVKGTLPGIVYIHGGGWVLGNEKTHDRLVRQLANGARAAVVFVNYTPSPEARFPVAIEQAYTASKWVAQHGKEIGIDGKRLAVAGDSVGGDMTAAVTMMAKQRGGVTFRQQVLLYPVTEADFDTASYKRFQENCWLTRANMKWFWDKYAPNAADRDNPLASPNKATTAQLRGLPPAVVVTDSDVLLDGAKTYIGKLRAAGVNVQHLHYPQTVHDFMMLNALRDTPSAKDAVAKTTAALRQALNN</sequence>
<evidence type="ECO:0000256" key="2">
    <source>
        <dbReference type="ARBA" id="ARBA00022801"/>
    </source>
</evidence>
<accession>A0ABV1VBU9</accession>
<dbReference type="InterPro" id="IPR050300">
    <property type="entry name" value="GDXG_lipolytic_enzyme"/>
</dbReference>
<dbReference type="PROSITE" id="PS01173">
    <property type="entry name" value="LIPASE_GDXG_HIS"/>
    <property type="match status" value="1"/>
</dbReference>
<keyword evidence="3" id="KW-0732">Signal</keyword>
<dbReference type="PANTHER" id="PTHR48081">
    <property type="entry name" value="AB HYDROLASE SUPERFAMILY PROTEIN C4A8.06C"/>
    <property type="match status" value="1"/>
</dbReference>
<evidence type="ECO:0000259" key="4">
    <source>
        <dbReference type="Pfam" id="PF07859"/>
    </source>
</evidence>
<keyword evidence="6" id="KW-1185">Reference proteome</keyword>